<name>A0A4Z0H713_9ACTN</name>
<dbReference type="Gene3D" id="2.30.38.10">
    <property type="entry name" value="Luciferase, Domain 3"/>
    <property type="match status" value="1"/>
</dbReference>
<reference evidence="2 3" key="1">
    <citation type="submission" date="2019-03" db="EMBL/GenBank/DDBJ databases">
        <authorList>
            <person name="Gonzalez-Pimentel J.L."/>
        </authorList>
    </citation>
    <scope>NUCLEOTIDE SEQUENCE [LARGE SCALE GENOMIC DNA]</scope>
    <source>
        <strain evidence="2 3">JCM 31289</strain>
    </source>
</reference>
<dbReference type="PROSITE" id="PS00455">
    <property type="entry name" value="AMP_BINDING"/>
    <property type="match status" value="1"/>
</dbReference>
<dbReference type="InterPro" id="IPR010071">
    <property type="entry name" value="AA_adenyl_dom"/>
</dbReference>
<dbReference type="Gene3D" id="3.40.50.980">
    <property type="match status" value="2"/>
</dbReference>
<dbReference type="SUPFAM" id="SSF56801">
    <property type="entry name" value="Acetyl-CoA synthetase-like"/>
    <property type="match status" value="1"/>
</dbReference>
<accession>A0A4Z0H713</accession>
<dbReference type="GO" id="GO:0043041">
    <property type="term" value="P:amino acid activation for nonribosomal peptide biosynthetic process"/>
    <property type="evidence" value="ECO:0007669"/>
    <property type="project" value="TreeGrafter"/>
</dbReference>
<feature type="non-terminal residue" evidence="2">
    <location>
        <position position="565"/>
    </location>
</feature>
<evidence type="ECO:0000313" key="2">
    <source>
        <dbReference type="EMBL" id="TGB05705.1"/>
    </source>
</evidence>
<comment type="caution">
    <text evidence="2">The sequence shown here is derived from an EMBL/GenBank/DDBJ whole genome shotgun (WGS) entry which is preliminary data.</text>
</comment>
<dbReference type="RefSeq" id="WP_135340298.1">
    <property type="nucleotide sequence ID" value="NZ_SRID01000181.1"/>
</dbReference>
<dbReference type="PANTHER" id="PTHR45527:SF1">
    <property type="entry name" value="FATTY ACID SYNTHASE"/>
    <property type="match status" value="1"/>
</dbReference>
<dbReference type="AlphaFoldDB" id="A0A4Z0H713"/>
<feature type="domain" description="AMP-dependent synthetase/ligase" evidence="1">
    <location>
        <begin position="208"/>
        <end position="554"/>
    </location>
</feature>
<dbReference type="InterPro" id="IPR000873">
    <property type="entry name" value="AMP-dep_synth/lig_dom"/>
</dbReference>
<dbReference type="FunFam" id="3.40.50.980:FF:000001">
    <property type="entry name" value="Non-ribosomal peptide synthetase"/>
    <property type="match status" value="1"/>
</dbReference>
<keyword evidence="3" id="KW-1185">Reference proteome</keyword>
<dbReference type="GO" id="GO:0031177">
    <property type="term" value="F:phosphopantetheine binding"/>
    <property type="evidence" value="ECO:0007669"/>
    <property type="project" value="TreeGrafter"/>
</dbReference>
<gene>
    <name evidence="2" type="ORF">E4099_19035</name>
</gene>
<dbReference type="GO" id="GO:0044550">
    <property type="term" value="P:secondary metabolite biosynthetic process"/>
    <property type="evidence" value="ECO:0007669"/>
    <property type="project" value="TreeGrafter"/>
</dbReference>
<proteinExistence type="predicted"/>
<dbReference type="PANTHER" id="PTHR45527">
    <property type="entry name" value="NONRIBOSOMAL PEPTIDE SYNTHETASE"/>
    <property type="match status" value="1"/>
</dbReference>
<evidence type="ECO:0000259" key="1">
    <source>
        <dbReference type="Pfam" id="PF00501"/>
    </source>
</evidence>
<dbReference type="NCBIfam" id="TIGR01733">
    <property type="entry name" value="AA-adenyl-dom"/>
    <property type="match status" value="1"/>
</dbReference>
<dbReference type="InterPro" id="IPR020845">
    <property type="entry name" value="AMP-binding_CS"/>
</dbReference>
<protein>
    <submittedName>
        <fullName evidence="2">Amino acid adenylation domain-containing protein</fullName>
    </submittedName>
</protein>
<organism evidence="2 3">
    <name type="scientific">Streptomyces palmae</name>
    <dbReference type="NCBI Taxonomy" id="1701085"/>
    <lineage>
        <taxon>Bacteria</taxon>
        <taxon>Bacillati</taxon>
        <taxon>Actinomycetota</taxon>
        <taxon>Actinomycetes</taxon>
        <taxon>Kitasatosporales</taxon>
        <taxon>Streptomycetaceae</taxon>
        <taxon>Streptomyces</taxon>
    </lineage>
</organism>
<dbReference type="Pfam" id="PF00501">
    <property type="entry name" value="AMP-binding"/>
    <property type="match status" value="1"/>
</dbReference>
<dbReference type="GO" id="GO:0005737">
    <property type="term" value="C:cytoplasm"/>
    <property type="evidence" value="ECO:0007669"/>
    <property type="project" value="TreeGrafter"/>
</dbReference>
<dbReference type="Proteomes" id="UP000297948">
    <property type="component" value="Unassembled WGS sequence"/>
</dbReference>
<dbReference type="EMBL" id="SRID01000181">
    <property type="protein sequence ID" value="TGB05705.1"/>
    <property type="molecule type" value="Genomic_DNA"/>
</dbReference>
<sequence length="565" mass="60177">MAGVAHRAEEATEFGAWLIAQRAADLYRAASPAPVEADRRFDDGGPAEAAASFVIHRQPGRTTDLAEGHESAARHAAAPSYTVPPAIVAAYLHRLTGATTVELGIRAAQGRTGALTVSMRVNAHDTLGDLIARVAQACQDAADPSTADRAGEPTITVRRPADAPADRSTTAQIRFLHFARTAVAAEPDTAITDLELAVPQAFSVPKLFERRVAESPDAAALIAGELRLSYAELDARANRLARVLMAAGVGPESRVGMLMQRSADVVTAVLAVLKAGGAYVPLHSDYPMERMRWVLNQTGAQILLTDTTEHQRATETGVTTLIVDHALTTTTEPSDPVHTRVHPGWLAYLMFTSGSTGTPKGVAVTHHDVTALATDRAWTNGAHERVLMHSPHAFDASTYEMWAPLLGGGTVIIAPPGPLDPHTLADLLTREKVTSAFLTTALFNIITEDDPTTLSSLREVWTGGEFGSPTAIQHAIDAAPSTAIVHVYGPTETTTFATYHRMQAPHQVAATNVPIGRPLDTMRVYVLDDTLNLTPPGTAGELYIAGTGVARGYWNRPALTAERFV</sequence>
<evidence type="ECO:0000313" key="3">
    <source>
        <dbReference type="Proteomes" id="UP000297948"/>
    </source>
</evidence>
<dbReference type="OrthoDB" id="2472181at2"/>